<name>A0A939MKP6_9MICO</name>
<feature type="signal peptide" evidence="2">
    <location>
        <begin position="1"/>
        <end position="27"/>
    </location>
</feature>
<evidence type="ECO:0000256" key="1">
    <source>
        <dbReference type="SAM" id="MobiDB-lite"/>
    </source>
</evidence>
<gene>
    <name evidence="3" type="ORF">J4H92_01400</name>
</gene>
<comment type="caution">
    <text evidence="3">The sequence shown here is derived from an EMBL/GenBank/DDBJ whole genome shotgun (WGS) entry which is preliminary data.</text>
</comment>
<keyword evidence="2" id="KW-0732">Signal</keyword>
<dbReference type="AlphaFoldDB" id="A0A939MKP6"/>
<feature type="chain" id="PRO_5038744833" evidence="2">
    <location>
        <begin position="28"/>
        <end position="737"/>
    </location>
</feature>
<evidence type="ECO:0000313" key="4">
    <source>
        <dbReference type="Proteomes" id="UP000664382"/>
    </source>
</evidence>
<feature type="region of interest" description="Disordered" evidence="1">
    <location>
        <begin position="32"/>
        <end position="52"/>
    </location>
</feature>
<organism evidence="3 4">
    <name type="scientific">Leucobacter weissii</name>
    <dbReference type="NCBI Taxonomy" id="1983706"/>
    <lineage>
        <taxon>Bacteria</taxon>
        <taxon>Bacillati</taxon>
        <taxon>Actinomycetota</taxon>
        <taxon>Actinomycetes</taxon>
        <taxon>Micrococcales</taxon>
        <taxon>Microbacteriaceae</taxon>
        <taxon>Leucobacter</taxon>
    </lineage>
</organism>
<keyword evidence="4" id="KW-1185">Reference proteome</keyword>
<evidence type="ECO:0000256" key="2">
    <source>
        <dbReference type="SAM" id="SignalP"/>
    </source>
</evidence>
<dbReference type="SUPFAM" id="SSF75011">
    <property type="entry name" value="3-carboxy-cis,cis-mucoante lactonizing enzyme"/>
    <property type="match status" value="1"/>
</dbReference>
<proteinExistence type="predicted"/>
<reference evidence="3" key="1">
    <citation type="submission" date="2021-03" db="EMBL/GenBank/DDBJ databases">
        <title>Leucobacter chromiisoli sp. nov., isolated from chromium-containing soil of chemical plant.</title>
        <authorList>
            <person name="Xu Z."/>
        </authorList>
    </citation>
    <scope>NUCLEOTIDE SEQUENCE</scope>
    <source>
        <strain evidence="3">S27</strain>
    </source>
</reference>
<evidence type="ECO:0000313" key="3">
    <source>
        <dbReference type="EMBL" id="MBO1900602.1"/>
    </source>
</evidence>
<dbReference type="RefSeq" id="WP_208095242.1">
    <property type="nucleotide sequence ID" value="NZ_JAGDYM010000003.1"/>
</dbReference>
<dbReference type="EMBL" id="JAGDYM010000003">
    <property type="protein sequence ID" value="MBO1900602.1"/>
    <property type="molecule type" value="Genomic_DNA"/>
</dbReference>
<dbReference type="Proteomes" id="UP000664382">
    <property type="component" value="Unassembled WGS sequence"/>
</dbReference>
<sequence>MQQQRLRRRLTGVFMAVAMFAGGLVSAAGPAASAAEPDWGGAPSPPAAATTWPGGSAVTTALSGTGEDTSGLAYEPATADAPAKLWVVNNRSYLYRYDREGGAWVRKELRLIGGTPAFSLGPDSEGVTLTGGGSAAGVYVASERGNGTQNGVSRVSILRYDVTGPPPTSGLRQNATHEWNLTPDFPGLEANSGFESVEWVPDADLVTAGFVDQNTGAVYDPSRYGDHAEGLFFVGVEQGGGIHAYALNHTTGAYTRIATIAATADAARLGAGTVMGLHWDVDRRQLWALCDNHCSGRVAVYQLVAGGEKRGTLQLTRVLNRPSGLPNSNWEGLAFAPEAECVSGVRPVWWADDNGAGGVLIRQGTLNCPGVPTTPPEAVLGEFTGEAVLPETAVIGEAVTVDVSGITPTPDRVSIQWQDADGADLAGETAAGHTPGYERAPDGTIIVPDARRAVVTVSKAGYWDTTTTTGYVEPEPPTFLATPAPALSWADADGHTDTGGEPPRIGDTITATHAEWTSPVEAAHRFYRPGYAYEWLRDGQPIPGARTEIVETRTDWQTDGTTPVSYTVKAADLGRTLSLRASYLPWPDHPPLLQPAEAVSEATAPVEAAKPVTVPPAKPRVTSTASANYRVAVKALTGKKLRITVTANRGYAKSRLPGRATLRVAGVKGSYPVKLRNGTATLRLGGKAKRLKKGKRVRVTATVPRASYRTTKATSTQIVTTTHRAAKTVKKLRVRLR</sequence>
<protein>
    <submittedName>
        <fullName evidence="3">Uncharacterized protein</fullName>
    </submittedName>
</protein>
<accession>A0A939MKP6</accession>